<evidence type="ECO:0000256" key="5">
    <source>
        <dbReference type="ARBA" id="ARBA00022519"/>
    </source>
</evidence>
<feature type="transmembrane region" description="Helical" evidence="11">
    <location>
        <begin position="12"/>
        <end position="32"/>
    </location>
</feature>
<dbReference type="GO" id="GO:0005886">
    <property type="term" value="C:plasma membrane"/>
    <property type="evidence" value="ECO:0007669"/>
    <property type="project" value="UniProtKB-SubCell"/>
</dbReference>
<gene>
    <name evidence="13" type="ORF">SAMN05216217_10234</name>
</gene>
<keyword evidence="6 11" id="KW-0812">Transmembrane</keyword>
<keyword evidence="8 11" id="KW-0472">Membrane</keyword>
<dbReference type="Proteomes" id="UP000243629">
    <property type="component" value="Unassembled WGS sequence"/>
</dbReference>
<dbReference type="OrthoDB" id="5732776at2"/>
<evidence type="ECO:0000256" key="7">
    <source>
        <dbReference type="ARBA" id="ARBA00022989"/>
    </source>
</evidence>
<comment type="subcellular location">
    <subcellularLocation>
        <location evidence="1">Cell inner membrane</location>
        <topology evidence="1">Single-pass membrane protein</topology>
    </subcellularLocation>
</comment>
<dbReference type="NCBIfam" id="TIGR02532">
    <property type="entry name" value="IV_pilin_GFxxxE"/>
    <property type="match status" value="1"/>
</dbReference>
<evidence type="ECO:0000256" key="2">
    <source>
        <dbReference type="ARBA" id="ARBA00021549"/>
    </source>
</evidence>
<evidence type="ECO:0000256" key="9">
    <source>
        <dbReference type="ARBA" id="ARBA00025772"/>
    </source>
</evidence>
<dbReference type="Pfam" id="PF07963">
    <property type="entry name" value="N_methyl"/>
    <property type="match status" value="1"/>
</dbReference>
<dbReference type="InterPro" id="IPR045584">
    <property type="entry name" value="Pilin-like"/>
</dbReference>
<sequence>METSTNNGFTLIELLVALAILGLALGIGLPSLDRQIEQRRLDVSSTLLQGDLAFARQQALADNRAVTVGAAGGWQDGWRVFVDRDGDGRFGSGDLLLRSQSAQPVHITGNSSVAGYVRYNGLGESQTFSGAFQAGTLLLCPAKEAVAGRSLVINRSGRVRSERLPAGDPRCAGS</sequence>
<dbReference type="InterPro" id="IPR012902">
    <property type="entry name" value="N_methyl_site"/>
</dbReference>
<evidence type="ECO:0000256" key="4">
    <source>
        <dbReference type="ARBA" id="ARBA00022481"/>
    </source>
</evidence>
<dbReference type="EMBL" id="FOUI01000002">
    <property type="protein sequence ID" value="SFM21079.1"/>
    <property type="molecule type" value="Genomic_DNA"/>
</dbReference>
<feature type="domain" description="General secretion pathway GspH" evidence="12">
    <location>
        <begin position="48"/>
        <end position="157"/>
    </location>
</feature>
<evidence type="ECO:0000259" key="12">
    <source>
        <dbReference type="Pfam" id="PF12019"/>
    </source>
</evidence>
<evidence type="ECO:0000256" key="11">
    <source>
        <dbReference type="SAM" id="Phobius"/>
    </source>
</evidence>
<keyword evidence="5" id="KW-0997">Cell inner membrane</keyword>
<dbReference type="Gene3D" id="3.55.40.10">
    <property type="entry name" value="minor pseudopilin epsh domain"/>
    <property type="match status" value="1"/>
</dbReference>
<name>A0A1I4P025_9GAMM</name>
<protein>
    <recommendedName>
        <fullName evidence="2">Type II secretion system protein H</fullName>
    </recommendedName>
    <alternativeName>
        <fullName evidence="10">General secretion pathway protein H</fullName>
    </alternativeName>
</protein>
<dbReference type="InterPro" id="IPR022346">
    <property type="entry name" value="T2SS_GspH"/>
</dbReference>
<dbReference type="AlphaFoldDB" id="A0A1I4P025"/>
<keyword evidence="4" id="KW-0488">Methylation</keyword>
<keyword evidence="7 11" id="KW-1133">Transmembrane helix</keyword>
<accession>A0A1I4P025</accession>
<dbReference type="STRING" id="1720063.SAMN05216217_10234"/>
<comment type="similarity">
    <text evidence="9">Belongs to the GSP H family.</text>
</comment>
<dbReference type="RefSeq" id="WP_093473096.1">
    <property type="nucleotide sequence ID" value="NZ_FOUI01000002.1"/>
</dbReference>
<keyword evidence="14" id="KW-1185">Reference proteome</keyword>
<evidence type="ECO:0000256" key="10">
    <source>
        <dbReference type="ARBA" id="ARBA00030775"/>
    </source>
</evidence>
<keyword evidence="3" id="KW-1003">Cell membrane</keyword>
<dbReference type="GO" id="GO:0015628">
    <property type="term" value="P:protein secretion by the type II secretion system"/>
    <property type="evidence" value="ECO:0007669"/>
    <property type="project" value="InterPro"/>
</dbReference>
<dbReference type="Pfam" id="PF12019">
    <property type="entry name" value="GspH"/>
    <property type="match status" value="1"/>
</dbReference>
<evidence type="ECO:0000313" key="14">
    <source>
        <dbReference type="Proteomes" id="UP000243629"/>
    </source>
</evidence>
<evidence type="ECO:0000256" key="8">
    <source>
        <dbReference type="ARBA" id="ARBA00023136"/>
    </source>
</evidence>
<organism evidence="13 14">
    <name type="scientific">Halopseudomonas yangmingensis</name>
    <dbReference type="NCBI Taxonomy" id="1720063"/>
    <lineage>
        <taxon>Bacteria</taxon>
        <taxon>Pseudomonadati</taxon>
        <taxon>Pseudomonadota</taxon>
        <taxon>Gammaproteobacteria</taxon>
        <taxon>Pseudomonadales</taxon>
        <taxon>Pseudomonadaceae</taxon>
        <taxon>Halopseudomonas</taxon>
    </lineage>
</organism>
<dbReference type="GO" id="GO:0015627">
    <property type="term" value="C:type II protein secretion system complex"/>
    <property type="evidence" value="ECO:0007669"/>
    <property type="project" value="InterPro"/>
</dbReference>
<reference evidence="14" key="1">
    <citation type="submission" date="2016-10" db="EMBL/GenBank/DDBJ databases">
        <authorList>
            <person name="Varghese N."/>
            <person name="Submissions S."/>
        </authorList>
    </citation>
    <scope>NUCLEOTIDE SEQUENCE [LARGE SCALE GENOMIC DNA]</scope>
    <source>
        <strain evidence="14">DSM 24213</strain>
    </source>
</reference>
<proteinExistence type="inferred from homology"/>
<evidence type="ECO:0000256" key="1">
    <source>
        <dbReference type="ARBA" id="ARBA00004377"/>
    </source>
</evidence>
<dbReference type="SUPFAM" id="SSF54523">
    <property type="entry name" value="Pili subunits"/>
    <property type="match status" value="1"/>
</dbReference>
<evidence type="ECO:0000313" key="13">
    <source>
        <dbReference type="EMBL" id="SFM21079.1"/>
    </source>
</evidence>
<evidence type="ECO:0000256" key="6">
    <source>
        <dbReference type="ARBA" id="ARBA00022692"/>
    </source>
</evidence>
<evidence type="ECO:0000256" key="3">
    <source>
        <dbReference type="ARBA" id="ARBA00022475"/>
    </source>
</evidence>